<dbReference type="InterPro" id="IPR013467">
    <property type="entry name" value="HNH78-like"/>
</dbReference>
<evidence type="ECO:0000313" key="2">
    <source>
        <dbReference type="Proteomes" id="UP000222460"/>
    </source>
</evidence>
<dbReference type="RefSeq" id="WP_098968071.1">
    <property type="nucleotide sequence ID" value="NZ_PDKZ01000002.1"/>
</dbReference>
<dbReference type="Proteomes" id="UP000222460">
    <property type="component" value="Unassembled WGS sequence"/>
</dbReference>
<reference evidence="2" key="1">
    <citation type="submission" date="2017-10" db="EMBL/GenBank/DDBJ databases">
        <title>FDA dAtabase for Regulatory Grade micrObial Sequences (FDA-ARGOS): Supporting development and validation of Infectious Disease Dx tests.</title>
        <authorList>
            <person name="Goldberg B."/>
            <person name="Campos J."/>
            <person name="Tallon L."/>
            <person name="Sadzewicz L."/>
            <person name="Ott S."/>
            <person name="Zhao X."/>
            <person name="Nagaraj S."/>
            <person name="Vavikolanu K."/>
            <person name="Aluvathingal J."/>
            <person name="Nadendla S."/>
            <person name="Geyer C."/>
            <person name="Sichtig H."/>
        </authorList>
    </citation>
    <scope>NUCLEOTIDE SEQUENCE [LARGE SCALE GENOMIC DNA]</scope>
    <source>
        <strain evidence="2">FDAARGOS_376</strain>
    </source>
</reference>
<gene>
    <name evidence="1" type="ORF">CRX57_25960</name>
</gene>
<dbReference type="NCBIfam" id="TIGR02646">
    <property type="entry name" value="retron system putative HNH endonuclease"/>
    <property type="match status" value="1"/>
</dbReference>
<protein>
    <submittedName>
        <fullName evidence="1">TIGR02646 family protein</fullName>
    </submittedName>
</protein>
<accession>A0A2C5WH89</accession>
<dbReference type="EMBL" id="PDKZ01000002">
    <property type="protein sequence ID" value="PHH43514.1"/>
    <property type="molecule type" value="Genomic_DNA"/>
</dbReference>
<organism evidence="1 2">
    <name type="scientific">Pseudomonas putida</name>
    <name type="common">Arthrobacter siderocapsulatus</name>
    <dbReference type="NCBI Taxonomy" id="303"/>
    <lineage>
        <taxon>Bacteria</taxon>
        <taxon>Pseudomonadati</taxon>
        <taxon>Pseudomonadota</taxon>
        <taxon>Gammaproteobacteria</taxon>
        <taxon>Pseudomonadales</taxon>
        <taxon>Pseudomonadaceae</taxon>
        <taxon>Pseudomonas</taxon>
    </lineage>
</organism>
<proteinExistence type="predicted"/>
<dbReference type="AlphaFoldDB" id="A0A2C5WH89"/>
<comment type="caution">
    <text evidence="1">The sequence shown here is derived from an EMBL/GenBank/DDBJ whole genome shotgun (WGS) entry which is preliminary data.</text>
</comment>
<evidence type="ECO:0000313" key="1">
    <source>
        <dbReference type="EMBL" id="PHH43514.1"/>
    </source>
</evidence>
<name>A0A2C5WH89_PSEPU</name>
<sequence>MRKITKGAEPEQLIRWKRANTTLRYRDLPGEERVSVRTACITEQFSLCAYCCQTIAGDNSHNEHVEAQDKAPNRTLEFTNIVASCQRQNQCGHHRGTRPLDLTPLMEECESELKFYLSGRVTGKTERANSALEILNLGHTEESNRGLIGARKQLVDQLIFTGGMQPGDLEDEELLGILLDDMLTPKNGQLAAFSPILVNVIRQLLP</sequence>